<evidence type="ECO:0000313" key="5">
    <source>
        <dbReference type="Proteomes" id="UP001165653"/>
    </source>
</evidence>
<gene>
    <name evidence="4" type="ORF">OJ996_24485</name>
</gene>
<comment type="caution">
    <text evidence="4">The sequence shown here is derived from an EMBL/GenBank/DDBJ whole genome shotgun (WGS) entry which is preliminary data.</text>
</comment>
<feature type="compositionally biased region" description="Basic residues" evidence="2">
    <location>
        <begin position="229"/>
        <end position="239"/>
    </location>
</feature>
<feature type="transmembrane region" description="Helical" evidence="3">
    <location>
        <begin position="12"/>
        <end position="33"/>
    </location>
</feature>
<feature type="coiled-coil region" evidence="1">
    <location>
        <begin position="50"/>
        <end position="126"/>
    </location>
</feature>
<dbReference type="EMBL" id="JAPDDR010000018">
    <property type="protein sequence ID" value="MCW1916768.1"/>
    <property type="molecule type" value="Genomic_DNA"/>
</dbReference>
<sequence>MDQFTNNDNSGMVGFLVGIIILVFAGIFFSLLADKRFSFSSNRISLESTIRDEKVELDSLKSRLETAREHWRKHCEPLSSQGDSVSEVAASLRADQARVKGLREEVTAAKAELATVAEDYEEYRSRYRQQVRGAASEEQLGELKSRTGRTYTNVTIRKVSAAGIEIRHDQGISRLLPEELDPAWHERFQWTRDEVTKTLEEEKARQDRHNRFVDQKNAASAGPEEKPRKSNSKPKRAKKETKADPRLAGLREEVRETRSRYMSAQSEASRARSEASMNRGKSVPGSLETWSERAIRMESAAGRLRSQYMAARGKLAAMAPTDSLLSDEDR</sequence>
<keyword evidence="1" id="KW-0175">Coiled coil</keyword>
<name>A0ABT3GA94_9BACT</name>
<proteinExistence type="predicted"/>
<keyword evidence="5" id="KW-1185">Reference proteome</keyword>
<evidence type="ECO:0000313" key="4">
    <source>
        <dbReference type="EMBL" id="MCW1916768.1"/>
    </source>
</evidence>
<evidence type="ECO:0000256" key="2">
    <source>
        <dbReference type="SAM" id="MobiDB-lite"/>
    </source>
</evidence>
<protein>
    <submittedName>
        <fullName evidence="4">Uncharacterized protein</fullName>
    </submittedName>
</protein>
<evidence type="ECO:0000256" key="1">
    <source>
        <dbReference type="SAM" id="Coils"/>
    </source>
</evidence>
<organism evidence="4 5">
    <name type="scientific">Luteolibacter rhizosphaerae</name>
    <dbReference type="NCBI Taxonomy" id="2989719"/>
    <lineage>
        <taxon>Bacteria</taxon>
        <taxon>Pseudomonadati</taxon>
        <taxon>Verrucomicrobiota</taxon>
        <taxon>Verrucomicrobiia</taxon>
        <taxon>Verrucomicrobiales</taxon>
        <taxon>Verrucomicrobiaceae</taxon>
        <taxon>Luteolibacter</taxon>
    </lineage>
</organism>
<feature type="region of interest" description="Disordered" evidence="2">
    <location>
        <begin position="200"/>
        <end position="287"/>
    </location>
</feature>
<dbReference type="RefSeq" id="WP_264516364.1">
    <property type="nucleotide sequence ID" value="NZ_JAPDDR010000018.1"/>
</dbReference>
<keyword evidence="3" id="KW-1133">Transmembrane helix</keyword>
<reference evidence="4" key="1">
    <citation type="submission" date="2022-10" db="EMBL/GenBank/DDBJ databases">
        <title>Luteolibacter sp. GHJ8, whole genome shotgun sequencing project.</title>
        <authorList>
            <person name="Zhao G."/>
            <person name="Shen L."/>
        </authorList>
    </citation>
    <scope>NUCLEOTIDE SEQUENCE</scope>
    <source>
        <strain evidence="4">GHJ8</strain>
    </source>
</reference>
<evidence type="ECO:0000256" key="3">
    <source>
        <dbReference type="SAM" id="Phobius"/>
    </source>
</evidence>
<dbReference type="Proteomes" id="UP001165653">
    <property type="component" value="Unassembled WGS sequence"/>
</dbReference>
<accession>A0ABT3GA94</accession>
<keyword evidence="3" id="KW-0812">Transmembrane</keyword>
<feature type="compositionally biased region" description="Basic and acidic residues" evidence="2">
    <location>
        <begin position="200"/>
        <end position="214"/>
    </location>
</feature>
<feature type="compositionally biased region" description="Basic and acidic residues" evidence="2">
    <location>
        <begin position="240"/>
        <end position="259"/>
    </location>
</feature>
<keyword evidence="3" id="KW-0472">Membrane</keyword>